<dbReference type="AlphaFoldDB" id="A0A2U3PZU2"/>
<protein>
    <submittedName>
        <fullName evidence="1">Uncharacterized protein</fullName>
    </submittedName>
</protein>
<accession>A0A2U3PZU2</accession>
<dbReference type="KEGG" id="bvz:BRAD3257_3658"/>
<name>A0A2U3PZU2_9BRAD</name>
<sequence length="53" mass="5906">MDEALAARKEGLALDPTFTISRLKKVWLSDDPIFRVGSRRLMKGLHLVAVPEG</sequence>
<organism evidence="1 2">
    <name type="scientific">Bradyrhizobium vignae</name>
    <dbReference type="NCBI Taxonomy" id="1549949"/>
    <lineage>
        <taxon>Bacteria</taxon>
        <taxon>Pseudomonadati</taxon>
        <taxon>Pseudomonadota</taxon>
        <taxon>Alphaproteobacteria</taxon>
        <taxon>Hyphomicrobiales</taxon>
        <taxon>Nitrobacteraceae</taxon>
        <taxon>Bradyrhizobium</taxon>
    </lineage>
</organism>
<gene>
    <name evidence="1" type="ORF">BRAD3257_3658</name>
</gene>
<dbReference type="Proteomes" id="UP000246085">
    <property type="component" value="Chromosome BRAD3257"/>
</dbReference>
<dbReference type="EMBL" id="LS398110">
    <property type="protein sequence ID" value="SPP94674.1"/>
    <property type="molecule type" value="Genomic_DNA"/>
</dbReference>
<proteinExistence type="predicted"/>
<reference evidence="1 2" key="1">
    <citation type="submission" date="2018-03" db="EMBL/GenBank/DDBJ databases">
        <authorList>
            <person name="Gully D."/>
        </authorList>
    </citation>
    <scope>NUCLEOTIDE SEQUENCE [LARGE SCALE GENOMIC DNA]</scope>
    <source>
        <strain evidence="1">ORS3257</strain>
    </source>
</reference>
<evidence type="ECO:0000313" key="2">
    <source>
        <dbReference type="Proteomes" id="UP000246085"/>
    </source>
</evidence>
<evidence type="ECO:0000313" key="1">
    <source>
        <dbReference type="EMBL" id="SPP94674.1"/>
    </source>
</evidence>